<dbReference type="HOGENOM" id="CLU_2108337_0_0_1"/>
<dbReference type="AlphaFoldDB" id="F0UGB7"/>
<dbReference type="InterPro" id="IPR037850">
    <property type="entry name" value="RBBP5/Swd1"/>
</dbReference>
<evidence type="ECO:0000256" key="4">
    <source>
        <dbReference type="ARBA" id="ARBA00023242"/>
    </source>
</evidence>
<dbReference type="PROSITE" id="PS50082">
    <property type="entry name" value="WD_REPEATS_2"/>
    <property type="match status" value="1"/>
</dbReference>
<organism evidence="7">
    <name type="scientific">Ajellomyces capsulatus (strain H88)</name>
    <name type="common">Darling's disease fungus</name>
    <name type="synonym">Histoplasma capsulatum</name>
    <dbReference type="NCBI Taxonomy" id="544711"/>
    <lineage>
        <taxon>Eukaryota</taxon>
        <taxon>Fungi</taxon>
        <taxon>Dikarya</taxon>
        <taxon>Ascomycota</taxon>
        <taxon>Pezizomycotina</taxon>
        <taxon>Eurotiomycetes</taxon>
        <taxon>Eurotiomycetidae</taxon>
        <taxon>Onygenales</taxon>
        <taxon>Ajellomycetaceae</taxon>
        <taxon>Histoplasma</taxon>
    </lineage>
</organism>
<keyword evidence="2 5" id="KW-0853">WD repeat</keyword>
<evidence type="ECO:0000256" key="2">
    <source>
        <dbReference type="ARBA" id="ARBA00022574"/>
    </source>
</evidence>
<dbReference type="SMART" id="SM00320">
    <property type="entry name" value="WD40"/>
    <property type="match status" value="2"/>
</dbReference>
<evidence type="ECO:0000313" key="6">
    <source>
        <dbReference type="EMBL" id="EGC44270.1"/>
    </source>
</evidence>
<feature type="repeat" description="WD" evidence="5">
    <location>
        <begin position="63"/>
        <end position="104"/>
    </location>
</feature>
<dbReference type="PROSITE" id="PS00678">
    <property type="entry name" value="WD_REPEATS_1"/>
    <property type="match status" value="1"/>
</dbReference>
<keyword evidence="4" id="KW-0539">Nucleus</keyword>
<gene>
    <name evidence="6" type="ORF">HCEG_03485</name>
</gene>
<dbReference type="InterPro" id="IPR019775">
    <property type="entry name" value="WD40_repeat_CS"/>
</dbReference>
<dbReference type="OrthoDB" id="196858at2759"/>
<dbReference type="STRING" id="544711.F0UGB7"/>
<dbReference type="InterPro" id="IPR001680">
    <property type="entry name" value="WD40_rpt"/>
</dbReference>
<keyword evidence="3" id="KW-0677">Repeat</keyword>
<accession>F0UGB7</accession>
<dbReference type="OMA" id="WSRCERY"/>
<dbReference type="SUPFAM" id="SSF50978">
    <property type="entry name" value="WD40 repeat-like"/>
    <property type="match status" value="1"/>
</dbReference>
<evidence type="ECO:0000256" key="1">
    <source>
        <dbReference type="ARBA" id="ARBA00004123"/>
    </source>
</evidence>
<dbReference type="GO" id="GO:0048188">
    <property type="term" value="C:Set1C/COMPASS complex"/>
    <property type="evidence" value="ECO:0007669"/>
    <property type="project" value="InterPro"/>
</dbReference>
<protein>
    <submittedName>
        <fullName evidence="6">Chromatin binding protein</fullName>
    </submittedName>
</protein>
<dbReference type="PANTHER" id="PTHR44040">
    <property type="entry name" value="RETINOBLASTOMA-BINDING PROTEIN 5"/>
    <property type="match status" value="1"/>
</dbReference>
<dbReference type="InterPro" id="IPR015943">
    <property type="entry name" value="WD40/YVTN_repeat-like_dom_sf"/>
</dbReference>
<reference evidence="7" key="1">
    <citation type="submission" date="2008-07" db="EMBL/GenBank/DDBJ databases">
        <title>Annotation of Ajellomyces capsulatus strain H88.</title>
        <authorList>
            <person name="Champion M."/>
            <person name="Cuomo C."/>
            <person name="Ma L.-J."/>
            <person name="Henn M.R."/>
            <person name="Sil A."/>
            <person name="Goldman B."/>
            <person name="Young S.K."/>
            <person name="Kodira C.D."/>
            <person name="Zeng Q."/>
            <person name="Koehrsen M."/>
            <person name="Alvarado L."/>
            <person name="Berlin A."/>
            <person name="Borenstein D."/>
            <person name="Chen Z."/>
            <person name="Engels R."/>
            <person name="Freedman E."/>
            <person name="Gellesch M."/>
            <person name="Goldberg J."/>
            <person name="Griggs A."/>
            <person name="Gujja S."/>
            <person name="Heiman D."/>
            <person name="Hepburn T."/>
            <person name="Howarth C."/>
            <person name="Jen D."/>
            <person name="Larson L."/>
            <person name="Lewis B."/>
            <person name="Mehta T."/>
            <person name="Park D."/>
            <person name="Pearson M."/>
            <person name="Roberts A."/>
            <person name="Saif S."/>
            <person name="Shea T."/>
            <person name="Shenoy N."/>
            <person name="Sisk P."/>
            <person name="Stolte C."/>
            <person name="Sykes S."/>
            <person name="Walk T."/>
            <person name="White J."/>
            <person name="Yandava C."/>
            <person name="Klein B."/>
            <person name="McEwen J.G."/>
            <person name="Puccia R."/>
            <person name="Goldman G.H."/>
            <person name="Felipe M.S."/>
            <person name="Nino-Vega G."/>
            <person name="San-Blas G."/>
            <person name="Taylor J."/>
            <person name="Mendoza L."/>
            <person name="Galagan J."/>
            <person name="Nusbaum C."/>
            <person name="Birren B."/>
        </authorList>
    </citation>
    <scope>NUCLEOTIDE SEQUENCE [LARGE SCALE GENOMIC DNA]</scope>
    <source>
        <strain evidence="7">H88</strain>
    </source>
</reference>
<dbReference type="PROSITE" id="PS50294">
    <property type="entry name" value="WD_REPEATS_REGION"/>
    <property type="match status" value="1"/>
</dbReference>
<evidence type="ECO:0000256" key="5">
    <source>
        <dbReference type="PROSITE-ProRule" id="PRU00221"/>
    </source>
</evidence>
<name>F0UGB7_AJEC8</name>
<comment type="subcellular location">
    <subcellularLocation>
        <location evidence="1">Nucleus</location>
    </subcellularLocation>
</comment>
<dbReference type="Proteomes" id="UP000008142">
    <property type="component" value="Unassembled WGS sequence"/>
</dbReference>
<dbReference type="Pfam" id="PF00400">
    <property type="entry name" value="WD40"/>
    <property type="match status" value="2"/>
</dbReference>
<dbReference type="EMBL" id="DS990638">
    <property type="protein sequence ID" value="EGC44270.1"/>
    <property type="molecule type" value="Genomic_DNA"/>
</dbReference>
<dbReference type="PANTHER" id="PTHR44040:SF1">
    <property type="entry name" value="RETINOBLASTOMA-BINDING PROTEIN 5"/>
    <property type="match status" value="1"/>
</dbReference>
<dbReference type="Gene3D" id="2.130.10.10">
    <property type="entry name" value="YVTN repeat-like/Quinoprotein amine dehydrogenase"/>
    <property type="match status" value="1"/>
</dbReference>
<proteinExistence type="predicted"/>
<evidence type="ECO:0000256" key="3">
    <source>
        <dbReference type="ARBA" id="ARBA00022737"/>
    </source>
</evidence>
<evidence type="ECO:0000313" key="7">
    <source>
        <dbReference type="Proteomes" id="UP000008142"/>
    </source>
</evidence>
<sequence>MNLALIDPFVLAQDYPDALTGKLRCGHATCLRFNRKGDYLASGRVDGTIVIFDVETNGVARKLRGHSKQIQSLSWSRCERYLLSSSQDWKCVLWDMKDGSRVRTVRFEAPVYIAELHPFNQ</sequence>
<dbReference type="InterPro" id="IPR036322">
    <property type="entry name" value="WD40_repeat_dom_sf"/>
</dbReference>